<feature type="transmembrane region" description="Helical" evidence="1">
    <location>
        <begin position="96"/>
        <end position="114"/>
    </location>
</feature>
<reference evidence="2" key="1">
    <citation type="submission" date="2020-05" db="EMBL/GenBank/DDBJ databases">
        <authorList>
            <person name="Chiriac C."/>
            <person name="Salcher M."/>
            <person name="Ghai R."/>
            <person name="Kavagutti S V."/>
        </authorList>
    </citation>
    <scope>NUCLEOTIDE SEQUENCE</scope>
</reference>
<keyword evidence="1" id="KW-0472">Membrane</keyword>
<proteinExistence type="predicted"/>
<name>A0A6J6NGZ8_9ZZZZ</name>
<gene>
    <name evidence="2" type="ORF">UFOPK2399_00258</name>
</gene>
<feature type="transmembrane region" description="Helical" evidence="1">
    <location>
        <begin position="12"/>
        <end position="33"/>
    </location>
</feature>
<protein>
    <submittedName>
        <fullName evidence="2">Unannotated protein</fullName>
    </submittedName>
</protein>
<evidence type="ECO:0000313" key="2">
    <source>
        <dbReference type="EMBL" id="CAB4685512.1"/>
    </source>
</evidence>
<dbReference type="EMBL" id="CAEZXP010000001">
    <property type="protein sequence ID" value="CAB4685512.1"/>
    <property type="molecule type" value="Genomic_DNA"/>
</dbReference>
<keyword evidence="1" id="KW-1133">Transmembrane helix</keyword>
<dbReference type="AlphaFoldDB" id="A0A6J6NGZ8"/>
<feature type="transmembrane region" description="Helical" evidence="1">
    <location>
        <begin position="45"/>
        <end position="66"/>
    </location>
</feature>
<evidence type="ECO:0000256" key="1">
    <source>
        <dbReference type="SAM" id="Phobius"/>
    </source>
</evidence>
<sequence>MLHELPSTGLAYRAAWMLWLGAVVAIILTIVNIDVAIGPPGPRAVVQFILAAVFLAAGYAFTTDIWRFRQLAVARMLRSRRLGFIPRREGRMAHKVLREFVTLFAIIFLALSLFDLLRGINGIR</sequence>
<keyword evidence="1" id="KW-0812">Transmembrane</keyword>
<organism evidence="2">
    <name type="scientific">freshwater metagenome</name>
    <dbReference type="NCBI Taxonomy" id="449393"/>
    <lineage>
        <taxon>unclassified sequences</taxon>
        <taxon>metagenomes</taxon>
        <taxon>ecological metagenomes</taxon>
    </lineage>
</organism>
<accession>A0A6J6NGZ8</accession>